<comment type="caution">
    <text evidence="3">The sequence shown here is derived from an EMBL/GenBank/DDBJ whole genome shotgun (WGS) entry which is preliminary data.</text>
</comment>
<feature type="chain" id="PRO_5045715979" evidence="2">
    <location>
        <begin position="27"/>
        <end position="349"/>
    </location>
</feature>
<evidence type="ECO:0000313" key="3">
    <source>
        <dbReference type="EMBL" id="MBG6291222.1"/>
    </source>
</evidence>
<dbReference type="Gene3D" id="3.40.190.10">
    <property type="entry name" value="Periplasmic binding protein-like II"/>
    <property type="match status" value="2"/>
</dbReference>
<keyword evidence="4" id="KW-1185">Reference proteome</keyword>
<gene>
    <name evidence="3" type="ORF">I5I61_27530</name>
</gene>
<dbReference type="CDD" id="cd13589">
    <property type="entry name" value="PBP2_polyamine_RpCGA009"/>
    <property type="match status" value="1"/>
</dbReference>
<dbReference type="PANTHER" id="PTHR30222">
    <property type="entry name" value="SPERMIDINE/PUTRESCINE-BINDING PERIPLASMIC PROTEIN"/>
    <property type="match status" value="1"/>
</dbReference>
<dbReference type="RefSeq" id="WP_196913578.1">
    <property type="nucleotide sequence ID" value="NZ_JADTFC010000105.1"/>
</dbReference>
<protein>
    <submittedName>
        <fullName evidence="3">ABC transporter substrate-binding protein</fullName>
    </submittedName>
</protein>
<dbReference type="PANTHER" id="PTHR30222:SF2">
    <property type="entry name" value="ABC TRANSPORTER SUBSTRATE-BINDING PROTEIN"/>
    <property type="match status" value="1"/>
</dbReference>
<dbReference type="EMBL" id="JADTFC010000105">
    <property type="protein sequence ID" value="MBG6291222.1"/>
    <property type="molecule type" value="Genomic_DNA"/>
</dbReference>
<dbReference type="SUPFAM" id="SSF53850">
    <property type="entry name" value="Periplasmic binding protein-like II"/>
    <property type="match status" value="1"/>
</dbReference>
<reference evidence="3 4" key="1">
    <citation type="submission" date="2020-11" db="EMBL/GenBank/DDBJ databases">
        <title>Enhanced detection system for hospital associated transmission using whole genome sequencing surveillance.</title>
        <authorList>
            <person name="Harrison L.H."/>
            <person name="Van Tyne D."/>
            <person name="Marsh J.W."/>
            <person name="Griffith M.P."/>
            <person name="Snyder D.J."/>
            <person name="Cooper V.S."/>
            <person name="Mustapha M."/>
        </authorList>
    </citation>
    <scope>NUCLEOTIDE SEQUENCE [LARGE SCALE GENOMIC DNA]</scope>
    <source>
        <strain evidence="3 4">PSA00705</strain>
    </source>
</reference>
<accession>A0ABS0KT00</accession>
<evidence type="ECO:0000256" key="2">
    <source>
        <dbReference type="SAM" id="SignalP"/>
    </source>
</evidence>
<organism evidence="3 4">
    <name type="scientific">Pseudomonas nitroreducens</name>
    <dbReference type="NCBI Taxonomy" id="46680"/>
    <lineage>
        <taxon>Bacteria</taxon>
        <taxon>Pseudomonadati</taxon>
        <taxon>Pseudomonadota</taxon>
        <taxon>Gammaproteobacteria</taxon>
        <taxon>Pseudomonadales</taxon>
        <taxon>Pseudomonadaceae</taxon>
        <taxon>Pseudomonas</taxon>
    </lineage>
</organism>
<evidence type="ECO:0000313" key="4">
    <source>
        <dbReference type="Proteomes" id="UP000608450"/>
    </source>
</evidence>
<proteinExistence type="predicted"/>
<keyword evidence="1 2" id="KW-0732">Signal</keyword>
<name>A0ABS0KT00_PSENT</name>
<feature type="signal peptide" evidence="2">
    <location>
        <begin position="1"/>
        <end position="26"/>
    </location>
</feature>
<dbReference type="Pfam" id="PF13416">
    <property type="entry name" value="SBP_bac_8"/>
    <property type="match status" value="1"/>
</dbReference>
<sequence>MYPVARSISSTLVGVALLGAALAAQARDLTVISWGGNFQDAQREIYFKPFATLTGQRVLDQSWDGGIGILETKTKVGTPPWDVVEVEAEDLALGCEAGIYEPIDWNQVGNRADFLPGAVSDCGVGAMVWSTGLTYDASRLKTVPSSWADFWDVKKFPGKRGLRKGPKYALEIALMADGVAPADVYKVLRTPEGVDRAFNKLNELKPNLVWWEAGAQSLQLLSANDVVMTSAYNGRISGFNRNEGRNFKLVWPGSIYAIDSWVVLKGTPNKDAAMRFIGYASQPENQAKLPPFIAYGPTNTRANDLIPAELREELPTTPANLVQSLPLDVDFWVDNIENLNQRFNAWIAQ</sequence>
<evidence type="ECO:0000256" key="1">
    <source>
        <dbReference type="ARBA" id="ARBA00022729"/>
    </source>
</evidence>
<dbReference type="InterPro" id="IPR006059">
    <property type="entry name" value="SBP"/>
</dbReference>
<dbReference type="Proteomes" id="UP000608450">
    <property type="component" value="Unassembled WGS sequence"/>
</dbReference>